<dbReference type="AlphaFoldDB" id="A0A7K1S8A5"/>
<sequence>MEDVATGLVRNVSRQHASNLRADPITFYITLASSGPNFLFDLPAGSIYGLCGITLSDQTLPEVATSYSPANSFQIVG</sequence>
<accession>A0A7K1S8A5</accession>
<proteinExistence type="predicted"/>
<protein>
    <submittedName>
        <fullName evidence="1">Uncharacterized protein</fullName>
    </submittedName>
</protein>
<comment type="caution">
    <text evidence="1">The sequence shown here is derived from an EMBL/GenBank/DDBJ whole genome shotgun (WGS) entry which is preliminary data.</text>
</comment>
<dbReference type="RefSeq" id="WP_157584277.1">
    <property type="nucleotide sequence ID" value="NZ_WPIN01000003.1"/>
</dbReference>
<keyword evidence="2" id="KW-1185">Reference proteome</keyword>
<gene>
    <name evidence="1" type="ORF">GO755_08235</name>
</gene>
<dbReference type="Proteomes" id="UP000436006">
    <property type="component" value="Unassembled WGS sequence"/>
</dbReference>
<organism evidence="1 2">
    <name type="scientific">Spirosoma arboris</name>
    <dbReference type="NCBI Taxonomy" id="2682092"/>
    <lineage>
        <taxon>Bacteria</taxon>
        <taxon>Pseudomonadati</taxon>
        <taxon>Bacteroidota</taxon>
        <taxon>Cytophagia</taxon>
        <taxon>Cytophagales</taxon>
        <taxon>Cytophagaceae</taxon>
        <taxon>Spirosoma</taxon>
    </lineage>
</organism>
<reference evidence="1 2" key="1">
    <citation type="submission" date="2019-12" db="EMBL/GenBank/DDBJ databases">
        <title>Spirosoma sp. HMF4905 genome sequencing and assembly.</title>
        <authorList>
            <person name="Kang H."/>
            <person name="Cha I."/>
            <person name="Kim H."/>
            <person name="Joh K."/>
        </authorList>
    </citation>
    <scope>NUCLEOTIDE SEQUENCE [LARGE SCALE GENOMIC DNA]</scope>
    <source>
        <strain evidence="1 2">HMF4905</strain>
    </source>
</reference>
<evidence type="ECO:0000313" key="1">
    <source>
        <dbReference type="EMBL" id="MVM30017.1"/>
    </source>
</evidence>
<name>A0A7K1S8A5_9BACT</name>
<dbReference type="EMBL" id="WPIN01000003">
    <property type="protein sequence ID" value="MVM30017.1"/>
    <property type="molecule type" value="Genomic_DNA"/>
</dbReference>
<evidence type="ECO:0000313" key="2">
    <source>
        <dbReference type="Proteomes" id="UP000436006"/>
    </source>
</evidence>